<name>A0A9P1II30_9PELO</name>
<keyword evidence="2" id="KW-1185">Reference proteome</keyword>
<accession>A0A9P1II30</accession>
<proteinExistence type="predicted"/>
<sequence length="94" mass="11072">MKNFERKLEAIEKQHKWAKYSGALLNQGDELMTKLVDSSGDPNKKAYCSKVHEYVKNLDFVRKHFQETSYKKLQMNTRISICSVLIFIFNVQIQ</sequence>
<reference evidence="1" key="1">
    <citation type="submission" date="2022-11" db="EMBL/GenBank/DDBJ databases">
        <authorList>
            <person name="Kikuchi T."/>
        </authorList>
    </citation>
    <scope>NUCLEOTIDE SEQUENCE</scope>
    <source>
        <strain evidence="1">PS1010</strain>
    </source>
</reference>
<dbReference type="Proteomes" id="UP001152747">
    <property type="component" value="Unassembled WGS sequence"/>
</dbReference>
<protein>
    <submittedName>
        <fullName evidence="1">Uncharacterized protein</fullName>
    </submittedName>
</protein>
<evidence type="ECO:0000313" key="2">
    <source>
        <dbReference type="Proteomes" id="UP001152747"/>
    </source>
</evidence>
<organism evidence="1 2">
    <name type="scientific">Caenorhabditis angaria</name>
    <dbReference type="NCBI Taxonomy" id="860376"/>
    <lineage>
        <taxon>Eukaryota</taxon>
        <taxon>Metazoa</taxon>
        <taxon>Ecdysozoa</taxon>
        <taxon>Nematoda</taxon>
        <taxon>Chromadorea</taxon>
        <taxon>Rhabditida</taxon>
        <taxon>Rhabditina</taxon>
        <taxon>Rhabditomorpha</taxon>
        <taxon>Rhabditoidea</taxon>
        <taxon>Rhabditidae</taxon>
        <taxon>Peloderinae</taxon>
        <taxon>Caenorhabditis</taxon>
    </lineage>
</organism>
<gene>
    <name evidence="1" type="ORF">CAMP_LOCUS8496</name>
</gene>
<dbReference type="EMBL" id="CANHGI010000003">
    <property type="protein sequence ID" value="CAI5445859.1"/>
    <property type="molecule type" value="Genomic_DNA"/>
</dbReference>
<evidence type="ECO:0000313" key="1">
    <source>
        <dbReference type="EMBL" id="CAI5445859.1"/>
    </source>
</evidence>
<dbReference type="AlphaFoldDB" id="A0A9P1II30"/>
<comment type="caution">
    <text evidence="1">The sequence shown here is derived from an EMBL/GenBank/DDBJ whole genome shotgun (WGS) entry which is preliminary data.</text>
</comment>